<gene>
    <name evidence="1" type="ORF">N308_02805</name>
</gene>
<evidence type="ECO:0000313" key="2">
    <source>
        <dbReference type="Proteomes" id="UP000053584"/>
    </source>
</evidence>
<reference evidence="1 2" key="1">
    <citation type="submission" date="2014-04" db="EMBL/GenBank/DDBJ databases">
        <title>Genome evolution of avian class.</title>
        <authorList>
            <person name="Zhang G."/>
            <person name="Li C."/>
        </authorList>
    </citation>
    <scope>NUCLEOTIDE SEQUENCE [LARGE SCALE GENOMIC DNA]</scope>
    <source>
        <strain evidence="1">BGI_N308</strain>
    </source>
</reference>
<feature type="non-terminal residue" evidence="1">
    <location>
        <position position="55"/>
    </location>
</feature>
<name>A0A093HYU9_STRCA</name>
<protein>
    <submittedName>
        <fullName evidence="1">Uncharacterized protein</fullName>
    </submittedName>
</protein>
<proteinExistence type="predicted"/>
<evidence type="ECO:0000313" key="1">
    <source>
        <dbReference type="EMBL" id="KFV84740.1"/>
    </source>
</evidence>
<keyword evidence="2" id="KW-1185">Reference proteome</keyword>
<organism evidence="1 2">
    <name type="scientific">Struthio camelus australis</name>
    <dbReference type="NCBI Taxonomy" id="441894"/>
    <lineage>
        <taxon>Eukaryota</taxon>
        <taxon>Metazoa</taxon>
        <taxon>Chordata</taxon>
        <taxon>Craniata</taxon>
        <taxon>Vertebrata</taxon>
        <taxon>Euteleostomi</taxon>
        <taxon>Archelosauria</taxon>
        <taxon>Archosauria</taxon>
        <taxon>Dinosauria</taxon>
        <taxon>Saurischia</taxon>
        <taxon>Theropoda</taxon>
        <taxon>Coelurosauria</taxon>
        <taxon>Aves</taxon>
        <taxon>Palaeognathae</taxon>
        <taxon>Struthioniformes</taxon>
        <taxon>Struthionidae</taxon>
        <taxon>Struthio</taxon>
    </lineage>
</organism>
<feature type="non-terminal residue" evidence="1">
    <location>
        <position position="1"/>
    </location>
</feature>
<accession>A0A093HYU9</accession>
<sequence length="55" mass="6829">NEQKLKYRKFQFNIRKHFFTVRVVEHWNRLSREIVESLSLEMFKTQMDMVLGQLV</sequence>
<dbReference type="EMBL" id="KL206666">
    <property type="protein sequence ID" value="KFV84740.1"/>
    <property type="molecule type" value="Genomic_DNA"/>
</dbReference>
<dbReference type="Proteomes" id="UP000053584">
    <property type="component" value="Unassembled WGS sequence"/>
</dbReference>
<dbReference type="AlphaFoldDB" id="A0A093HYU9"/>